<feature type="region of interest" description="Disordered" evidence="5">
    <location>
        <begin position="351"/>
        <end position="375"/>
    </location>
</feature>
<dbReference type="Gene3D" id="1.10.760.10">
    <property type="entry name" value="Cytochrome c-like domain"/>
    <property type="match status" value="2"/>
</dbReference>
<evidence type="ECO:0000256" key="5">
    <source>
        <dbReference type="SAM" id="MobiDB-lite"/>
    </source>
</evidence>
<organism evidence="7 8">
    <name type="scientific">Salipiger profundus</name>
    <dbReference type="NCBI Taxonomy" id="1229727"/>
    <lineage>
        <taxon>Bacteria</taxon>
        <taxon>Pseudomonadati</taxon>
        <taxon>Pseudomonadota</taxon>
        <taxon>Alphaproteobacteria</taxon>
        <taxon>Rhodobacterales</taxon>
        <taxon>Roseobacteraceae</taxon>
        <taxon>Salipiger</taxon>
    </lineage>
</organism>
<dbReference type="STRING" id="1229727.Ga0080559_TMP1755"/>
<evidence type="ECO:0000313" key="7">
    <source>
        <dbReference type="EMBL" id="APX22551.1"/>
    </source>
</evidence>
<sequence length="375" mass="40349">MPFVKRALLGVLGAIVLVLAGSYLFRVEAIARLVGTAEEPGQRAAVEQTAQDSRESFRSEVAALSASDGAPHAPQVPLDANGYFQPPEPDEIPDGPFGESIRRGREIFLNPAANATDYVGNSMACANCHLDAGRRANAAPMWAASVRYPTYRGKNEMINTMEDRVKGCFTYSMNAPASPAGGPPPSGDQIYKDLESYFYWLAKGAPQGVTLPGQGYPVPDEPAQGYDRARGLKVFEENCAVCHGDDGHGRQDVNGRYVFPPLWGPDAYNWGAGMHRVNTAAGFIYANMPLGKPYSLSPQEAWDVAAYINSHPRPSDPRQPGQMSVQEAHDAFHGKHKGYYNEEVDGRVIGEGVEAEPTGTPAATGTVTPEPAALR</sequence>
<feature type="domain" description="Cytochrome c" evidence="6">
    <location>
        <begin position="226"/>
        <end position="312"/>
    </location>
</feature>
<dbReference type="SUPFAM" id="SSF46626">
    <property type="entry name" value="Cytochrome c"/>
    <property type="match status" value="2"/>
</dbReference>
<dbReference type="Pfam" id="PF00034">
    <property type="entry name" value="Cytochrom_C"/>
    <property type="match status" value="1"/>
</dbReference>
<keyword evidence="2 4" id="KW-0479">Metal-binding</keyword>
<dbReference type="InterPro" id="IPR036909">
    <property type="entry name" value="Cyt_c-like_dom_sf"/>
</dbReference>
<dbReference type="GO" id="GO:0009055">
    <property type="term" value="F:electron transfer activity"/>
    <property type="evidence" value="ECO:0007669"/>
    <property type="project" value="InterPro"/>
</dbReference>
<protein>
    <submittedName>
        <fullName evidence="7">Cytochrome c</fullName>
    </submittedName>
</protein>
<feature type="region of interest" description="Disordered" evidence="5">
    <location>
        <begin position="48"/>
        <end position="72"/>
    </location>
</feature>
<dbReference type="PANTHER" id="PTHR35008">
    <property type="entry name" value="BLL4482 PROTEIN-RELATED"/>
    <property type="match status" value="1"/>
</dbReference>
<gene>
    <name evidence="7" type="ORF">Ga0080559_TMP1755</name>
</gene>
<evidence type="ECO:0000256" key="2">
    <source>
        <dbReference type="ARBA" id="ARBA00022723"/>
    </source>
</evidence>
<dbReference type="Pfam" id="PF21342">
    <property type="entry name" value="SoxA-TsdA_cyt-c"/>
    <property type="match status" value="1"/>
</dbReference>
<dbReference type="PANTHER" id="PTHR35008:SF9">
    <property type="entry name" value="CYTOCHROME C DOMAIN-CONTAINING PROTEIN"/>
    <property type="match status" value="1"/>
</dbReference>
<evidence type="ECO:0000256" key="4">
    <source>
        <dbReference type="PROSITE-ProRule" id="PRU00433"/>
    </source>
</evidence>
<feature type="compositionally biased region" description="Low complexity" evidence="5">
    <location>
        <begin position="355"/>
        <end position="375"/>
    </location>
</feature>
<name>A0A1U7D329_9RHOB</name>
<dbReference type="EMBL" id="CP014796">
    <property type="protein sequence ID" value="APX22551.1"/>
    <property type="molecule type" value="Genomic_DNA"/>
</dbReference>
<evidence type="ECO:0000256" key="1">
    <source>
        <dbReference type="ARBA" id="ARBA00022617"/>
    </source>
</evidence>
<dbReference type="PROSITE" id="PS51007">
    <property type="entry name" value="CYTC"/>
    <property type="match status" value="2"/>
</dbReference>
<evidence type="ECO:0000259" key="6">
    <source>
        <dbReference type="PROSITE" id="PS51007"/>
    </source>
</evidence>
<evidence type="ECO:0000256" key="3">
    <source>
        <dbReference type="ARBA" id="ARBA00023004"/>
    </source>
</evidence>
<dbReference type="Proteomes" id="UP000186559">
    <property type="component" value="Chromosome"/>
</dbReference>
<feature type="domain" description="Cytochrome c" evidence="6">
    <location>
        <begin position="99"/>
        <end position="202"/>
    </location>
</feature>
<dbReference type="GO" id="GO:0046872">
    <property type="term" value="F:metal ion binding"/>
    <property type="evidence" value="ECO:0007669"/>
    <property type="project" value="UniProtKB-KW"/>
</dbReference>
<proteinExistence type="predicted"/>
<accession>A0A1U7D329</accession>
<keyword evidence="3 4" id="KW-0408">Iron</keyword>
<dbReference type="GO" id="GO:0020037">
    <property type="term" value="F:heme binding"/>
    <property type="evidence" value="ECO:0007669"/>
    <property type="project" value="InterPro"/>
</dbReference>
<keyword evidence="1 4" id="KW-0349">Heme</keyword>
<dbReference type="InterPro" id="IPR009056">
    <property type="entry name" value="Cyt_c-like_dom"/>
</dbReference>
<dbReference type="KEGG" id="tpro:Ga0080559_TMP1755"/>
<keyword evidence="8" id="KW-1185">Reference proteome</keyword>
<dbReference type="AlphaFoldDB" id="A0A1U7D329"/>
<evidence type="ECO:0000313" key="8">
    <source>
        <dbReference type="Proteomes" id="UP000186559"/>
    </source>
</evidence>
<dbReference type="InterPro" id="IPR051459">
    <property type="entry name" value="Cytochrome_c-type_DH"/>
</dbReference>
<reference evidence="7 8" key="1">
    <citation type="submission" date="2016-03" db="EMBL/GenBank/DDBJ databases">
        <title>Deep-sea bacteria in the southern Pacific.</title>
        <authorList>
            <person name="Tang K."/>
        </authorList>
    </citation>
    <scope>NUCLEOTIDE SEQUENCE [LARGE SCALE GENOMIC DNA]</scope>
    <source>
        <strain evidence="7 8">JLT2016</strain>
    </source>
</reference>